<dbReference type="SMART" id="SM00345">
    <property type="entry name" value="HTH_GNTR"/>
    <property type="match status" value="1"/>
</dbReference>
<dbReference type="Gene3D" id="1.20.120.530">
    <property type="entry name" value="GntR ligand-binding domain-like"/>
    <property type="match status" value="1"/>
</dbReference>
<keyword evidence="1" id="KW-0805">Transcription regulation</keyword>
<reference evidence="5 6" key="1">
    <citation type="journal article" date="2012" name="J. Bacteriol.">
        <title>Complete Genome Sequence of Mycobacterium vaccae Type Strain ATCC 25954.</title>
        <authorList>
            <person name="Ho Y.S."/>
            <person name="Adroub S.A."/>
            <person name="Abadi M."/>
            <person name="Al Alwan B."/>
            <person name="Alkhateeb R."/>
            <person name="Gao G."/>
            <person name="Ragab A."/>
            <person name="Ali S."/>
            <person name="van Soolingen D."/>
            <person name="Bitter W."/>
            <person name="Pain A."/>
            <person name="Abdallah A.M."/>
        </authorList>
    </citation>
    <scope>NUCLEOTIDE SEQUENCE [LARGE SCALE GENOMIC DNA]</scope>
    <source>
        <strain evidence="5 6">ATCC 25954</strain>
    </source>
</reference>
<dbReference type="SUPFAM" id="SSF46785">
    <property type="entry name" value="Winged helix' DNA-binding domain"/>
    <property type="match status" value="1"/>
</dbReference>
<sequence>MNDDDATTVARYIDDQILAGALRPGSRVPTERALAELLGCSRHDVRRQLDALENQGRITREVGRGTFLTHDGAAPAAIAEQVEISPLDLIGARAAWEPNLMTLVAVAATAEDFAEIRRCLEQGDAARTPEEFVECDIAFHRALANATHNSVVAALHDMVESGRRRLAGSALDARPYSADNYAVCQGQHREIAEAIFDRDAVRSREAMRRHLQTVRGQLLAGLP</sequence>
<dbReference type="GO" id="GO:0003700">
    <property type="term" value="F:DNA-binding transcription factor activity"/>
    <property type="evidence" value="ECO:0007669"/>
    <property type="project" value="InterPro"/>
</dbReference>
<dbReference type="PANTHER" id="PTHR43537:SF5">
    <property type="entry name" value="UXU OPERON TRANSCRIPTIONAL REGULATOR"/>
    <property type="match status" value="1"/>
</dbReference>
<dbReference type="Gene3D" id="1.10.10.10">
    <property type="entry name" value="Winged helix-like DNA-binding domain superfamily/Winged helix DNA-binding domain"/>
    <property type="match status" value="1"/>
</dbReference>
<dbReference type="InterPro" id="IPR008920">
    <property type="entry name" value="TF_FadR/GntR_C"/>
</dbReference>
<dbReference type="EMBL" id="ALQA01000085">
    <property type="protein sequence ID" value="EJZ05241.1"/>
    <property type="molecule type" value="Genomic_DNA"/>
</dbReference>
<evidence type="ECO:0000256" key="1">
    <source>
        <dbReference type="ARBA" id="ARBA00023015"/>
    </source>
</evidence>
<dbReference type="PATRIC" id="fig|1194972.3.peg.5150"/>
<dbReference type="InterPro" id="IPR000524">
    <property type="entry name" value="Tscrpt_reg_HTH_GntR"/>
</dbReference>
<evidence type="ECO:0000313" key="6">
    <source>
        <dbReference type="Proteomes" id="UP000006072"/>
    </source>
</evidence>
<dbReference type="RefSeq" id="WP_003930103.1">
    <property type="nucleotide sequence ID" value="NZ_JH814688.1"/>
</dbReference>
<organism evidence="5 6">
    <name type="scientific">Mycolicibacterium vaccae ATCC 25954</name>
    <dbReference type="NCBI Taxonomy" id="1194972"/>
    <lineage>
        <taxon>Bacteria</taxon>
        <taxon>Bacillati</taxon>
        <taxon>Actinomycetota</taxon>
        <taxon>Actinomycetes</taxon>
        <taxon>Mycobacteriales</taxon>
        <taxon>Mycobacteriaceae</taxon>
        <taxon>Mycolicibacterium</taxon>
    </lineage>
</organism>
<dbReference type="Pfam" id="PF07729">
    <property type="entry name" value="FCD"/>
    <property type="match status" value="1"/>
</dbReference>
<feature type="domain" description="HTH gntR-type" evidence="4">
    <location>
        <begin position="3"/>
        <end position="71"/>
    </location>
</feature>
<dbReference type="PANTHER" id="PTHR43537">
    <property type="entry name" value="TRANSCRIPTIONAL REGULATOR, GNTR FAMILY"/>
    <property type="match status" value="1"/>
</dbReference>
<gene>
    <name evidence="5" type="ORF">MVAC_25870</name>
</gene>
<name>K0UEB3_MYCVA</name>
<protein>
    <submittedName>
        <fullName evidence="5">GntR family transcriptional regulator</fullName>
    </submittedName>
</protein>
<accession>K0UEB3</accession>
<dbReference type="CDD" id="cd07377">
    <property type="entry name" value="WHTH_GntR"/>
    <property type="match status" value="1"/>
</dbReference>
<dbReference type="SUPFAM" id="SSF48008">
    <property type="entry name" value="GntR ligand-binding domain-like"/>
    <property type="match status" value="1"/>
</dbReference>
<dbReference type="Proteomes" id="UP000006072">
    <property type="component" value="Unassembled WGS sequence"/>
</dbReference>
<dbReference type="HOGENOM" id="CLU_017584_9_5_11"/>
<evidence type="ECO:0000313" key="5">
    <source>
        <dbReference type="EMBL" id="EJZ05241.1"/>
    </source>
</evidence>
<dbReference type="PRINTS" id="PR00035">
    <property type="entry name" value="HTHGNTR"/>
</dbReference>
<evidence type="ECO:0000259" key="4">
    <source>
        <dbReference type="PROSITE" id="PS50949"/>
    </source>
</evidence>
<dbReference type="SMART" id="SM00895">
    <property type="entry name" value="FCD"/>
    <property type="match status" value="1"/>
</dbReference>
<dbReference type="InterPro" id="IPR036388">
    <property type="entry name" value="WH-like_DNA-bd_sf"/>
</dbReference>
<evidence type="ECO:0000256" key="2">
    <source>
        <dbReference type="ARBA" id="ARBA00023125"/>
    </source>
</evidence>
<keyword evidence="6" id="KW-1185">Reference proteome</keyword>
<comment type="caution">
    <text evidence="5">The sequence shown here is derived from an EMBL/GenBank/DDBJ whole genome shotgun (WGS) entry which is preliminary data.</text>
</comment>
<proteinExistence type="predicted"/>
<dbReference type="eggNOG" id="COG2186">
    <property type="taxonomic scope" value="Bacteria"/>
</dbReference>
<dbReference type="InterPro" id="IPR011711">
    <property type="entry name" value="GntR_C"/>
</dbReference>
<dbReference type="GO" id="GO:0003677">
    <property type="term" value="F:DNA binding"/>
    <property type="evidence" value="ECO:0007669"/>
    <property type="project" value="UniProtKB-KW"/>
</dbReference>
<dbReference type="InterPro" id="IPR036390">
    <property type="entry name" value="WH_DNA-bd_sf"/>
</dbReference>
<evidence type="ECO:0000256" key="3">
    <source>
        <dbReference type="ARBA" id="ARBA00023163"/>
    </source>
</evidence>
<dbReference type="Pfam" id="PF00392">
    <property type="entry name" value="GntR"/>
    <property type="match status" value="1"/>
</dbReference>
<keyword evidence="3" id="KW-0804">Transcription</keyword>
<keyword evidence="2" id="KW-0238">DNA-binding</keyword>
<dbReference type="PROSITE" id="PS50949">
    <property type="entry name" value="HTH_GNTR"/>
    <property type="match status" value="1"/>
</dbReference>
<dbReference type="AlphaFoldDB" id="K0UEB3"/>